<reference evidence="3" key="1">
    <citation type="journal article" date="2014" name="Nat. Genet.">
        <title>Genome of the human hookworm Necator americanus.</title>
        <authorList>
            <person name="Tang Y.T."/>
            <person name="Gao X."/>
            <person name="Rosa B.A."/>
            <person name="Abubucker S."/>
            <person name="Hallsworth-Pepin K."/>
            <person name="Martin J."/>
            <person name="Tyagi R."/>
            <person name="Heizer E."/>
            <person name="Zhang X."/>
            <person name="Bhonagiri-Palsikar V."/>
            <person name="Minx P."/>
            <person name="Warren W.C."/>
            <person name="Wang Q."/>
            <person name="Zhan B."/>
            <person name="Hotez P.J."/>
            <person name="Sternberg P.W."/>
            <person name="Dougall A."/>
            <person name="Gaze S.T."/>
            <person name="Mulvenna J."/>
            <person name="Sotillo J."/>
            <person name="Ranganathan S."/>
            <person name="Rabelo E.M."/>
            <person name="Wilson R.K."/>
            <person name="Felgner P.L."/>
            <person name="Bethony J."/>
            <person name="Hawdon J.M."/>
            <person name="Gasser R.B."/>
            <person name="Loukas A."/>
            <person name="Mitreva M."/>
        </authorList>
    </citation>
    <scope>NUCLEOTIDE SEQUENCE [LARGE SCALE GENOMIC DNA]</scope>
</reference>
<feature type="region of interest" description="Disordered" evidence="1">
    <location>
        <begin position="145"/>
        <end position="242"/>
    </location>
</feature>
<accession>W2TCU6</accession>
<evidence type="ECO:0000313" key="2">
    <source>
        <dbReference type="EMBL" id="ETN78817.1"/>
    </source>
</evidence>
<feature type="region of interest" description="Disordered" evidence="1">
    <location>
        <begin position="263"/>
        <end position="336"/>
    </location>
</feature>
<dbReference type="OrthoDB" id="5832892at2759"/>
<dbReference type="OMA" id="VRCWCGG"/>
<keyword evidence="3" id="KW-1185">Reference proteome</keyword>
<proteinExistence type="predicted"/>
<feature type="compositionally biased region" description="Low complexity" evidence="1">
    <location>
        <begin position="149"/>
        <end position="167"/>
    </location>
</feature>
<feature type="compositionally biased region" description="Low complexity" evidence="1">
    <location>
        <begin position="187"/>
        <end position="217"/>
    </location>
</feature>
<dbReference type="EMBL" id="KI659707">
    <property type="protein sequence ID" value="ETN78817.1"/>
    <property type="molecule type" value="Genomic_DNA"/>
</dbReference>
<feature type="compositionally biased region" description="Basic residues" evidence="1">
    <location>
        <begin position="173"/>
        <end position="183"/>
    </location>
</feature>
<sequence>MSSPEMITNNYTVNSSGTLFVQRTLQLYLVAVQLFFPGYGFASEACPAAAVGCRIKARSDHVEWYEWSKLYDRNQLVCVYPGEYEGIAGCVRKHSGNVRCWCGGTDDCNSPETSRQLLDAFQKSDKKKMQVIIRKLEMGANLGEEVEAETTTGEPTSTSTTAITTRTKPTRPPTKKHTQKKYMQKGTKPVSRTTTTVTASTTTPSTTTKKWTATTKSISNNIESDDEALPLPTEAELGDTFDETRRRLNEEMREEDERLQQLLADEEAEMSRDQEDTAEEREEQRRKERERNRMERRERARADERRRLTEEETLRKHEKAQKHREVLPSSEEIDDDYENAESSANLTSISLISSIFSLLMLLIR</sequence>
<evidence type="ECO:0000256" key="1">
    <source>
        <dbReference type="SAM" id="MobiDB-lite"/>
    </source>
</evidence>
<gene>
    <name evidence="2" type="ORF">NECAME_10117</name>
</gene>
<evidence type="ECO:0000313" key="3">
    <source>
        <dbReference type="Proteomes" id="UP000053676"/>
    </source>
</evidence>
<protein>
    <submittedName>
        <fullName evidence="2">Uncharacterized protein</fullName>
    </submittedName>
</protein>
<dbReference type="KEGG" id="nai:NECAME_10117"/>
<name>W2TCU6_NECAM</name>
<feature type="compositionally biased region" description="Basic and acidic residues" evidence="1">
    <location>
        <begin position="282"/>
        <end position="315"/>
    </location>
</feature>
<organism evidence="2 3">
    <name type="scientific">Necator americanus</name>
    <name type="common">Human hookworm</name>
    <dbReference type="NCBI Taxonomy" id="51031"/>
    <lineage>
        <taxon>Eukaryota</taxon>
        <taxon>Metazoa</taxon>
        <taxon>Ecdysozoa</taxon>
        <taxon>Nematoda</taxon>
        <taxon>Chromadorea</taxon>
        <taxon>Rhabditida</taxon>
        <taxon>Rhabditina</taxon>
        <taxon>Rhabditomorpha</taxon>
        <taxon>Strongyloidea</taxon>
        <taxon>Ancylostomatidae</taxon>
        <taxon>Bunostominae</taxon>
        <taxon>Necator</taxon>
    </lineage>
</organism>
<dbReference type="Proteomes" id="UP000053676">
    <property type="component" value="Unassembled WGS sequence"/>
</dbReference>
<dbReference type="AlphaFoldDB" id="W2TCU6"/>